<dbReference type="AlphaFoldDB" id="A0A7E4V546"/>
<evidence type="ECO:0000256" key="2">
    <source>
        <dbReference type="RuleBase" id="RU102079"/>
    </source>
</evidence>
<reference evidence="5" key="1">
    <citation type="journal article" date="2013" name="Genetics">
        <title>The draft genome and transcriptome of Panagrellus redivivus are shaped by the harsh demands of a free-living lifestyle.</title>
        <authorList>
            <person name="Srinivasan J."/>
            <person name="Dillman A.R."/>
            <person name="Macchietto M.G."/>
            <person name="Heikkinen L."/>
            <person name="Lakso M."/>
            <person name="Fracchia K.M."/>
            <person name="Antoshechkin I."/>
            <person name="Mortazavi A."/>
            <person name="Wong G."/>
            <person name="Sternberg P.W."/>
        </authorList>
    </citation>
    <scope>NUCLEOTIDE SEQUENCE [LARGE SCALE GENOMIC DNA]</scope>
    <source>
        <strain evidence="5">MT8872</strain>
    </source>
</reference>
<dbReference type="PROSITE" id="PS51304">
    <property type="entry name" value="GALECTIN"/>
    <property type="match status" value="2"/>
</dbReference>
<protein>
    <recommendedName>
        <fullName evidence="2">Galectin</fullName>
    </recommendedName>
</protein>
<dbReference type="PANTHER" id="PTHR11346">
    <property type="entry name" value="GALECTIN"/>
    <property type="match status" value="1"/>
</dbReference>
<sequence length="346" mass="39938">MEQCAFLLTVFTLILTMVNAREGVGLPLMGEHMCYQDSYVADGTSFRWSKRLNPGEPSRTYLYGDYPYAFSKTIDRGQTLYMHGKVNDKFSLNLMGGVPMITDCNGVDVLHMVITFNIFGNPKDMALNTWKECKWMKGVHFDGPFRKGQSFKLALYAGDDSFELRVNGKKYVDYPYRVPLDMVNFINVNGGVTLSNIYIADGYKFRIPYFIFFDGKYKIGDRLILTGIDTDIDFYINIYSTKEIGYRFQLMVEFDKQLITRNTQIKGVWGEAETGGGFPLRSTDEFKLDLVHHANAFEIFLNDKWFASFKHRHPEGSKYDYNTLFYSLELKGYLQPRSLVICKNQP</sequence>
<dbReference type="CDD" id="cd00070">
    <property type="entry name" value="GLECT"/>
    <property type="match status" value="1"/>
</dbReference>
<dbReference type="PANTHER" id="PTHR11346:SF147">
    <property type="entry name" value="GALECTIN"/>
    <property type="match status" value="1"/>
</dbReference>
<keyword evidence="3" id="KW-0732">Signal</keyword>
<dbReference type="SUPFAM" id="SSF49899">
    <property type="entry name" value="Concanavalin A-like lectins/glucanases"/>
    <property type="match status" value="2"/>
</dbReference>
<name>A0A7E4V546_PANRE</name>
<dbReference type="InterPro" id="IPR001079">
    <property type="entry name" value="Galectin_CRD"/>
</dbReference>
<evidence type="ECO:0000256" key="1">
    <source>
        <dbReference type="ARBA" id="ARBA00022734"/>
    </source>
</evidence>
<evidence type="ECO:0000256" key="3">
    <source>
        <dbReference type="SAM" id="SignalP"/>
    </source>
</evidence>
<reference evidence="6" key="2">
    <citation type="submission" date="2020-10" db="UniProtKB">
        <authorList>
            <consortium name="WormBaseParasite"/>
        </authorList>
    </citation>
    <scope>IDENTIFICATION</scope>
</reference>
<keyword evidence="1 2" id="KW-0430">Lectin</keyword>
<proteinExistence type="predicted"/>
<accession>A0A7E4V546</accession>
<dbReference type="InterPro" id="IPR013320">
    <property type="entry name" value="ConA-like_dom_sf"/>
</dbReference>
<dbReference type="WBParaSite" id="Pan_g16193.t1">
    <property type="protein sequence ID" value="Pan_g16193.t1"/>
    <property type="gene ID" value="Pan_g16193"/>
</dbReference>
<dbReference type="Pfam" id="PF00337">
    <property type="entry name" value="Gal-bind_lectin"/>
    <property type="match status" value="2"/>
</dbReference>
<feature type="domain" description="Galectin" evidence="4">
    <location>
        <begin position="209"/>
        <end position="342"/>
    </location>
</feature>
<dbReference type="SMART" id="SM00276">
    <property type="entry name" value="GLECT"/>
    <property type="match status" value="2"/>
</dbReference>
<evidence type="ECO:0000313" key="6">
    <source>
        <dbReference type="WBParaSite" id="Pan_g16193.t1"/>
    </source>
</evidence>
<organism evidence="5 6">
    <name type="scientific">Panagrellus redivivus</name>
    <name type="common">Microworm</name>
    <dbReference type="NCBI Taxonomy" id="6233"/>
    <lineage>
        <taxon>Eukaryota</taxon>
        <taxon>Metazoa</taxon>
        <taxon>Ecdysozoa</taxon>
        <taxon>Nematoda</taxon>
        <taxon>Chromadorea</taxon>
        <taxon>Rhabditida</taxon>
        <taxon>Tylenchina</taxon>
        <taxon>Panagrolaimomorpha</taxon>
        <taxon>Panagrolaimoidea</taxon>
        <taxon>Panagrolaimidae</taxon>
        <taxon>Panagrellus</taxon>
    </lineage>
</organism>
<dbReference type="SMART" id="SM00908">
    <property type="entry name" value="Gal-bind_lectin"/>
    <property type="match status" value="2"/>
</dbReference>
<keyword evidence="5" id="KW-1185">Reference proteome</keyword>
<feature type="domain" description="Galectin" evidence="4">
    <location>
        <begin position="66"/>
        <end position="200"/>
    </location>
</feature>
<evidence type="ECO:0000259" key="4">
    <source>
        <dbReference type="PROSITE" id="PS51304"/>
    </source>
</evidence>
<dbReference type="Proteomes" id="UP000492821">
    <property type="component" value="Unassembled WGS sequence"/>
</dbReference>
<dbReference type="GO" id="GO:0030246">
    <property type="term" value="F:carbohydrate binding"/>
    <property type="evidence" value="ECO:0007669"/>
    <property type="project" value="UniProtKB-UniRule"/>
</dbReference>
<feature type="chain" id="PRO_5028898446" description="Galectin" evidence="3">
    <location>
        <begin position="21"/>
        <end position="346"/>
    </location>
</feature>
<feature type="signal peptide" evidence="3">
    <location>
        <begin position="1"/>
        <end position="20"/>
    </location>
</feature>
<dbReference type="Gene3D" id="2.60.120.200">
    <property type="match status" value="2"/>
</dbReference>
<evidence type="ECO:0000313" key="5">
    <source>
        <dbReference type="Proteomes" id="UP000492821"/>
    </source>
</evidence>
<dbReference type="InterPro" id="IPR044156">
    <property type="entry name" value="Galectin-like"/>
</dbReference>